<name>A0A072TRC0_MEDTR</name>
<organism evidence="1 3">
    <name type="scientific">Medicago truncatula</name>
    <name type="common">Barrel medic</name>
    <name type="synonym">Medicago tribuloides</name>
    <dbReference type="NCBI Taxonomy" id="3880"/>
    <lineage>
        <taxon>Eukaryota</taxon>
        <taxon>Viridiplantae</taxon>
        <taxon>Streptophyta</taxon>
        <taxon>Embryophyta</taxon>
        <taxon>Tracheophyta</taxon>
        <taxon>Spermatophyta</taxon>
        <taxon>Magnoliopsida</taxon>
        <taxon>eudicotyledons</taxon>
        <taxon>Gunneridae</taxon>
        <taxon>Pentapetalae</taxon>
        <taxon>rosids</taxon>
        <taxon>fabids</taxon>
        <taxon>Fabales</taxon>
        <taxon>Fabaceae</taxon>
        <taxon>Papilionoideae</taxon>
        <taxon>50 kb inversion clade</taxon>
        <taxon>NPAAA clade</taxon>
        <taxon>Hologalegina</taxon>
        <taxon>IRL clade</taxon>
        <taxon>Trifolieae</taxon>
        <taxon>Medicago</taxon>
    </lineage>
</organism>
<dbReference type="Proteomes" id="UP000002051">
    <property type="component" value="Chromosome 8"/>
</dbReference>
<reference evidence="2" key="3">
    <citation type="submission" date="2015-04" db="UniProtKB">
        <authorList>
            <consortium name="EnsemblPlants"/>
        </authorList>
    </citation>
    <scope>IDENTIFICATION</scope>
    <source>
        <strain evidence="2">cv. Jemalong A17</strain>
    </source>
</reference>
<proteinExistence type="predicted"/>
<keyword evidence="3" id="KW-1185">Reference proteome</keyword>
<protein>
    <submittedName>
        <fullName evidence="1 2">Uncharacterized protein</fullName>
    </submittedName>
</protein>
<gene>
    <name evidence="1" type="ordered locus">MTR_8g046830</name>
</gene>
<reference evidence="1 3" key="2">
    <citation type="journal article" date="2014" name="BMC Genomics">
        <title>An improved genome release (version Mt4.0) for the model legume Medicago truncatula.</title>
        <authorList>
            <person name="Tang H."/>
            <person name="Krishnakumar V."/>
            <person name="Bidwell S."/>
            <person name="Rosen B."/>
            <person name="Chan A."/>
            <person name="Zhou S."/>
            <person name="Gentzbittel L."/>
            <person name="Childs K.L."/>
            <person name="Yandell M."/>
            <person name="Gundlach H."/>
            <person name="Mayer K.F."/>
            <person name="Schwartz D.C."/>
            <person name="Town C.D."/>
        </authorList>
    </citation>
    <scope>GENOME REANNOTATION</scope>
    <source>
        <strain evidence="1">A17</strain>
        <strain evidence="2 3">cv. Jemalong A17</strain>
    </source>
</reference>
<evidence type="ECO:0000313" key="3">
    <source>
        <dbReference type="Proteomes" id="UP000002051"/>
    </source>
</evidence>
<evidence type="ECO:0000313" key="1">
    <source>
        <dbReference type="EMBL" id="KEH19353.1"/>
    </source>
</evidence>
<dbReference type="AlphaFoldDB" id="A0A072TRC0"/>
<evidence type="ECO:0000313" key="2">
    <source>
        <dbReference type="EnsemblPlants" id="KEH19353"/>
    </source>
</evidence>
<reference evidence="1 3" key="1">
    <citation type="journal article" date="2011" name="Nature">
        <title>The Medicago genome provides insight into the evolution of rhizobial symbioses.</title>
        <authorList>
            <person name="Young N.D."/>
            <person name="Debelle F."/>
            <person name="Oldroyd G.E."/>
            <person name="Geurts R."/>
            <person name="Cannon S.B."/>
            <person name="Udvardi M.K."/>
            <person name="Benedito V.A."/>
            <person name="Mayer K.F."/>
            <person name="Gouzy J."/>
            <person name="Schoof H."/>
            <person name="Van de Peer Y."/>
            <person name="Proost S."/>
            <person name="Cook D.R."/>
            <person name="Meyers B.C."/>
            <person name="Spannagl M."/>
            <person name="Cheung F."/>
            <person name="De Mita S."/>
            <person name="Krishnakumar V."/>
            <person name="Gundlach H."/>
            <person name="Zhou S."/>
            <person name="Mudge J."/>
            <person name="Bharti A.K."/>
            <person name="Murray J.D."/>
            <person name="Naoumkina M.A."/>
            <person name="Rosen B."/>
            <person name="Silverstein K.A."/>
            <person name="Tang H."/>
            <person name="Rombauts S."/>
            <person name="Zhao P.X."/>
            <person name="Zhou P."/>
            <person name="Barbe V."/>
            <person name="Bardou P."/>
            <person name="Bechner M."/>
            <person name="Bellec A."/>
            <person name="Berger A."/>
            <person name="Berges H."/>
            <person name="Bidwell S."/>
            <person name="Bisseling T."/>
            <person name="Choisne N."/>
            <person name="Couloux A."/>
            <person name="Denny R."/>
            <person name="Deshpande S."/>
            <person name="Dai X."/>
            <person name="Doyle J.J."/>
            <person name="Dudez A.M."/>
            <person name="Farmer A.D."/>
            <person name="Fouteau S."/>
            <person name="Franken C."/>
            <person name="Gibelin C."/>
            <person name="Gish J."/>
            <person name="Goldstein S."/>
            <person name="Gonzalez A.J."/>
            <person name="Green P.J."/>
            <person name="Hallab A."/>
            <person name="Hartog M."/>
            <person name="Hua A."/>
            <person name="Humphray S.J."/>
            <person name="Jeong D.H."/>
            <person name="Jing Y."/>
            <person name="Jocker A."/>
            <person name="Kenton S.M."/>
            <person name="Kim D.J."/>
            <person name="Klee K."/>
            <person name="Lai H."/>
            <person name="Lang C."/>
            <person name="Lin S."/>
            <person name="Macmil S.L."/>
            <person name="Magdelenat G."/>
            <person name="Matthews L."/>
            <person name="McCorrison J."/>
            <person name="Monaghan E.L."/>
            <person name="Mun J.H."/>
            <person name="Najar F.Z."/>
            <person name="Nicholson C."/>
            <person name="Noirot C."/>
            <person name="O'Bleness M."/>
            <person name="Paule C.R."/>
            <person name="Poulain J."/>
            <person name="Prion F."/>
            <person name="Qin B."/>
            <person name="Qu C."/>
            <person name="Retzel E.F."/>
            <person name="Riddle C."/>
            <person name="Sallet E."/>
            <person name="Samain S."/>
            <person name="Samson N."/>
            <person name="Sanders I."/>
            <person name="Saurat O."/>
            <person name="Scarpelli C."/>
            <person name="Schiex T."/>
            <person name="Segurens B."/>
            <person name="Severin A.J."/>
            <person name="Sherrier D.J."/>
            <person name="Shi R."/>
            <person name="Sims S."/>
            <person name="Singer S.R."/>
            <person name="Sinharoy S."/>
            <person name="Sterck L."/>
            <person name="Viollet A."/>
            <person name="Wang B.B."/>
            <person name="Wang K."/>
            <person name="Wang M."/>
            <person name="Wang X."/>
            <person name="Warfsmann J."/>
            <person name="Weissenbach J."/>
            <person name="White D.D."/>
            <person name="White J.D."/>
            <person name="Wiley G.B."/>
            <person name="Wincker P."/>
            <person name="Xing Y."/>
            <person name="Yang L."/>
            <person name="Yao Z."/>
            <person name="Ying F."/>
            <person name="Zhai J."/>
            <person name="Zhou L."/>
            <person name="Zuber A."/>
            <person name="Denarie J."/>
            <person name="Dixon R.A."/>
            <person name="May G.D."/>
            <person name="Schwartz D.C."/>
            <person name="Rogers J."/>
            <person name="Quetier F."/>
            <person name="Town C.D."/>
            <person name="Roe B.A."/>
        </authorList>
    </citation>
    <scope>NUCLEOTIDE SEQUENCE [LARGE SCALE GENOMIC DNA]</scope>
    <source>
        <strain evidence="1">A17</strain>
        <strain evidence="2 3">cv. Jemalong A17</strain>
    </source>
</reference>
<dbReference type="HOGENOM" id="CLU_2376070_0_0_1"/>
<dbReference type="EMBL" id="CM001224">
    <property type="protein sequence ID" value="KEH19353.1"/>
    <property type="molecule type" value="Genomic_DNA"/>
</dbReference>
<accession>A0A072TRC0</accession>
<dbReference type="PaxDb" id="3880-AES83837"/>
<dbReference type="EnsemblPlants" id="KEH19353">
    <property type="protein sequence ID" value="KEH19353"/>
    <property type="gene ID" value="MTR_8g046830"/>
</dbReference>
<sequence length="95" mass="10323">MMASMSLNEDKGALFKDTGGSYNRKVYVYKVDLSTGDELEGESTGLNRESPGKEFLSFLAVESLNVSVATGVLLHHLIGKRSVDSLPDANRQISE</sequence>